<keyword evidence="11" id="KW-1185">Reference proteome</keyword>
<dbReference type="PANTHER" id="PTHR45939">
    <property type="entry name" value="PEROXISOMAL MEMBRANE PROTEIN PMP34-RELATED"/>
    <property type="match status" value="1"/>
</dbReference>
<keyword evidence="6" id="KW-1133">Transmembrane helix</keyword>
<feature type="repeat" description="Solcar" evidence="8">
    <location>
        <begin position="196"/>
        <end position="303"/>
    </location>
</feature>
<dbReference type="GO" id="GO:0016020">
    <property type="term" value="C:membrane"/>
    <property type="evidence" value="ECO:0007669"/>
    <property type="project" value="UniProtKB-SubCell"/>
</dbReference>
<evidence type="ECO:0000313" key="10">
    <source>
        <dbReference type="EMBL" id="GBG24529.1"/>
    </source>
</evidence>
<evidence type="ECO:0000256" key="6">
    <source>
        <dbReference type="ARBA" id="ARBA00022989"/>
    </source>
</evidence>
<evidence type="ECO:0000256" key="3">
    <source>
        <dbReference type="ARBA" id="ARBA00022448"/>
    </source>
</evidence>
<dbReference type="GO" id="GO:0015217">
    <property type="term" value="F:ADP transmembrane transporter activity"/>
    <property type="evidence" value="ECO:0007669"/>
    <property type="project" value="TreeGrafter"/>
</dbReference>
<dbReference type="InterPro" id="IPR023395">
    <property type="entry name" value="MCP_dom_sf"/>
</dbReference>
<dbReference type="InterPro" id="IPR018108">
    <property type="entry name" value="MCP_transmembrane"/>
</dbReference>
<dbReference type="PANTHER" id="PTHR45939:SF1">
    <property type="entry name" value="MITOCHONDRIAL THIAMINE PYROPHOSPHATE CARRIER 1-RELATED"/>
    <property type="match status" value="1"/>
</dbReference>
<evidence type="ECO:0000256" key="2">
    <source>
        <dbReference type="ARBA" id="ARBA00006375"/>
    </source>
</evidence>
<dbReference type="Pfam" id="PF00153">
    <property type="entry name" value="Mito_carr"/>
    <property type="match status" value="3"/>
</dbReference>
<dbReference type="InterPro" id="IPR052217">
    <property type="entry name" value="Mito/Peroxisomal_Carrier"/>
</dbReference>
<evidence type="ECO:0000256" key="9">
    <source>
        <dbReference type="RuleBase" id="RU000488"/>
    </source>
</evidence>
<comment type="subcellular location">
    <subcellularLocation>
        <location evidence="1">Membrane</location>
        <topology evidence="1">Multi-pass membrane protein</topology>
    </subcellularLocation>
</comment>
<sequence length="318" mass="34962">MELLGSRLALSNAVSGAAADTFSSVCTYPVDAVKTQMQAHSDRSLTDVLEHIAEHPSEAYKGIQTKIVHGVIQKFQYFYSYALLKQLYTKRFGTKPSASMDLLIGYLSALAGLATTMPLEVINTRIVTSIKAHKDEKQPGFWHTFKEVLEHEGALSFYRTLPASMILCINPAITFVAFEEIKSYVLKRFGNGSEFLTTLQALVVGIISKSIATIVTFPFIRAKVLMSVWKKAHERHLQAERERGIEPTPEELSRETPGLMATMQAVVENEGIQGLYKGLSPQLFKGVTNAGIMLASKEKIYVIVKGVIMGGDAVAASE</sequence>
<proteinExistence type="inferred from homology"/>
<gene>
    <name evidence="10" type="ORF">FCC1311_007482</name>
</gene>
<keyword evidence="3 9" id="KW-0813">Transport</keyword>
<keyword evidence="4 8" id="KW-0812">Transmembrane</keyword>
<evidence type="ECO:0000256" key="5">
    <source>
        <dbReference type="ARBA" id="ARBA00022737"/>
    </source>
</evidence>
<dbReference type="PROSITE" id="PS50920">
    <property type="entry name" value="SOLCAR"/>
    <property type="match status" value="3"/>
</dbReference>
<evidence type="ECO:0000256" key="7">
    <source>
        <dbReference type="ARBA" id="ARBA00023136"/>
    </source>
</evidence>
<accession>A0A2R5G2I2</accession>
<evidence type="ECO:0000313" key="11">
    <source>
        <dbReference type="Proteomes" id="UP000241890"/>
    </source>
</evidence>
<keyword evidence="5" id="KW-0677">Repeat</keyword>
<comment type="caution">
    <text evidence="10">The sequence shown here is derived from an EMBL/GenBank/DDBJ whole genome shotgun (WGS) entry which is preliminary data.</text>
</comment>
<dbReference type="SUPFAM" id="SSF103506">
    <property type="entry name" value="Mitochondrial carrier"/>
    <property type="match status" value="1"/>
</dbReference>
<dbReference type="InParanoid" id="A0A2R5G2I2"/>
<reference evidence="10 11" key="1">
    <citation type="submission" date="2017-12" db="EMBL/GenBank/DDBJ databases">
        <title>Sequencing, de novo assembly and annotation of complete genome of a new Thraustochytrid species, strain FCC1311.</title>
        <authorList>
            <person name="Sedici K."/>
            <person name="Godart F."/>
            <person name="Aiese Cigliano R."/>
            <person name="Sanseverino W."/>
            <person name="Barakat M."/>
            <person name="Ortet P."/>
            <person name="Marechal E."/>
            <person name="Cagnac O."/>
            <person name="Amato A."/>
        </authorList>
    </citation>
    <scope>NUCLEOTIDE SEQUENCE [LARGE SCALE GENOMIC DNA]</scope>
</reference>
<evidence type="ECO:0000256" key="4">
    <source>
        <dbReference type="ARBA" id="ARBA00022692"/>
    </source>
</evidence>
<dbReference type="AlphaFoldDB" id="A0A2R5G2I2"/>
<organism evidence="10 11">
    <name type="scientific">Hondaea fermentalgiana</name>
    <dbReference type="NCBI Taxonomy" id="2315210"/>
    <lineage>
        <taxon>Eukaryota</taxon>
        <taxon>Sar</taxon>
        <taxon>Stramenopiles</taxon>
        <taxon>Bigyra</taxon>
        <taxon>Labyrinthulomycetes</taxon>
        <taxon>Thraustochytrida</taxon>
        <taxon>Thraustochytriidae</taxon>
        <taxon>Hondaea</taxon>
    </lineage>
</organism>
<feature type="repeat" description="Solcar" evidence="8">
    <location>
        <begin position="99"/>
        <end position="184"/>
    </location>
</feature>
<keyword evidence="7 8" id="KW-0472">Membrane</keyword>
<feature type="repeat" description="Solcar" evidence="8">
    <location>
        <begin position="7"/>
        <end position="87"/>
    </location>
</feature>
<comment type="similarity">
    <text evidence="2 9">Belongs to the mitochondrial carrier (TC 2.A.29) family.</text>
</comment>
<dbReference type="Proteomes" id="UP000241890">
    <property type="component" value="Unassembled WGS sequence"/>
</dbReference>
<dbReference type="EMBL" id="BEYU01000006">
    <property type="protein sequence ID" value="GBG24529.1"/>
    <property type="molecule type" value="Genomic_DNA"/>
</dbReference>
<dbReference type="OrthoDB" id="446044at2759"/>
<name>A0A2R5G2I2_9STRA</name>
<evidence type="ECO:0000256" key="1">
    <source>
        <dbReference type="ARBA" id="ARBA00004141"/>
    </source>
</evidence>
<protein>
    <submittedName>
        <fullName evidence="10">Mitochondrial substrate carrier family protein Q</fullName>
    </submittedName>
</protein>
<dbReference type="Gene3D" id="1.50.40.10">
    <property type="entry name" value="Mitochondrial carrier domain"/>
    <property type="match status" value="1"/>
</dbReference>
<evidence type="ECO:0000256" key="8">
    <source>
        <dbReference type="PROSITE-ProRule" id="PRU00282"/>
    </source>
</evidence>